<reference evidence="8" key="1">
    <citation type="journal article" date="2019" name="Int. J. Syst. Evol. Microbiol.">
        <title>The Global Catalogue of Microorganisms (GCM) 10K type strain sequencing project: providing services to taxonomists for standard genome sequencing and annotation.</title>
        <authorList>
            <consortium name="The Broad Institute Genomics Platform"/>
            <consortium name="The Broad Institute Genome Sequencing Center for Infectious Disease"/>
            <person name="Wu L."/>
            <person name="Ma J."/>
        </authorList>
    </citation>
    <scope>NUCLEOTIDE SEQUENCE [LARGE SCALE GENOMIC DNA]</scope>
    <source>
        <strain evidence="8">KCTC 42224</strain>
    </source>
</reference>
<dbReference type="PANTHER" id="PTHR10057">
    <property type="entry name" value="PERIPHERAL-TYPE BENZODIAZEPINE RECEPTOR"/>
    <property type="match status" value="1"/>
</dbReference>
<dbReference type="PIRSF" id="PIRSF005859">
    <property type="entry name" value="PBR"/>
    <property type="match status" value="1"/>
</dbReference>
<dbReference type="Proteomes" id="UP001595683">
    <property type="component" value="Unassembled WGS sequence"/>
</dbReference>
<evidence type="ECO:0000256" key="5">
    <source>
        <dbReference type="ARBA" id="ARBA00023136"/>
    </source>
</evidence>
<keyword evidence="4 6" id="KW-1133">Transmembrane helix</keyword>
<accession>A0ABV7V237</accession>
<feature type="transmembrane region" description="Helical" evidence="6">
    <location>
        <begin position="12"/>
        <end position="32"/>
    </location>
</feature>
<gene>
    <name evidence="7" type="ORF">ACFOOT_08580</name>
</gene>
<dbReference type="RefSeq" id="WP_191323719.1">
    <property type="nucleotide sequence ID" value="NZ_BMZP01000005.1"/>
</dbReference>
<feature type="transmembrane region" description="Helical" evidence="6">
    <location>
        <begin position="137"/>
        <end position="158"/>
    </location>
</feature>
<keyword evidence="5 6" id="KW-0472">Membrane</keyword>
<comment type="caution">
    <text evidence="7">The sequence shown here is derived from an EMBL/GenBank/DDBJ whole genome shotgun (WGS) entry which is preliminary data.</text>
</comment>
<feature type="transmembrane region" description="Helical" evidence="6">
    <location>
        <begin position="52"/>
        <end position="72"/>
    </location>
</feature>
<evidence type="ECO:0000313" key="7">
    <source>
        <dbReference type="EMBL" id="MFC3671480.1"/>
    </source>
</evidence>
<dbReference type="InterPro" id="IPR038330">
    <property type="entry name" value="TspO/MBR-related_sf"/>
</dbReference>
<dbReference type="PANTHER" id="PTHR10057:SF0">
    <property type="entry name" value="TRANSLOCATOR PROTEIN"/>
    <property type="match status" value="1"/>
</dbReference>
<organism evidence="7 8">
    <name type="scientific">Novosphingobium pokkalii</name>
    <dbReference type="NCBI Taxonomy" id="1770194"/>
    <lineage>
        <taxon>Bacteria</taxon>
        <taxon>Pseudomonadati</taxon>
        <taxon>Pseudomonadota</taxon>
        <taxon>Alphaproteobacteria</taxon>
        <taxon>Sphingomonadales</taxon>
        <taxon>Sphingomonadaceae</taxon>
        <taxon>Novosphingobium</taxon>
    </lineage>
</organism>
<protein>
    <submittedName>
        <fullName evidence="7">TspO/MBR family protein</fullName>
    </submittedName>
</protein>
<name>A0ABV7V237_9SPHN</name>
<evidence type="ECO:0000313" key="8">
    <source>
        <dbReference type="Proteomes" id="UP001595683"/>
    </source>
</evidence>
<dbReference type="InterPro" id="IPR004307">
    <property type="entry name" value="TspO_MBR"/>
</dbReference>
<keyword evidence="8" id="KW-1185">Reference proteome</keyword>
<evidence type="ECO:0000256" key="1">
    <source>
        <dbReference type="ARBA" id="ARBA00004141"/>
    </source>
</evidence>
<evidence type="ECO:0000256" key="4">
    <source>
        <dbReference type="ARBA" id="ARBA00022989"/>
    </source>
</evidence>
<dbReference type="Pfam" id="PF03073">
    <property type="entry name" value="TspO_MBR"/>
    <property type="match status" value="1"/>
</dbReference>
<comment type="subcellular location">
    <subcellularLocation>
        <location evidence="1">Membrane</location>
        <topology evidence="1">Multi-pass membrane protein</topology>
    </subcellularLocation>
</comment>
<proteinExistence type="inferred from homology"/>
<evidence type="ECO:0000256" key="6">
    <source>
        <dbReference type="SAM" id="Phobius"/>
    </source>
</evidence>
<keyword evidence="3 6" id="KW-0812">Transmembrane</keyword>
<evidence type="ECO:0000256" key="3">
    <source>
        <dbReference type="ARBA" id="ARBA00022692"/>
    </source>
</evidence>
<dbReference type="CDD" id="cd15904">
    <property type="entry name" value="TSPO_MBR"/>
    <property type="match status" value="1"/>
</dbReference>
<sequence>MNRKWTMPVGAMPVGIAVIAALVVALLGGTITDLGPWYQSLHKPAMTPPRPVFPIAWTVIFALAATAGVTAWRNARDVRTSDTVIGLFALNGFLNILWSLLFFRLQRPDWALIELILLWCSIALLIGYCARISRLAAALLLPYIAWVSVAGLLNWQVVQLNGPF</sequence>
<evidence type="ECO:0000256" key="2">
    <source>
        <dbReference type="ARBA" id="ARBA00007524"/>
    </source>
</evidence>
<comment type="similarity">
    <text evidence="2">Belongs to the TspO/BZRP family.</text>
</comment>
<feature type="transmembrane region" description="Helical" evidence="6">
    <location>
        <begin position="84"/>
        <end position="104"/>
    </location>
</feature>
<dbReference type="Gene3D" id="1.20.1260.100">
    <property type="entry name" value="TspO/MBR protein"/>
    <property type="match status" value="1"/>
</dbReference>
<feature type="transmembrane region" description="Helical" evidence="6">
    <location>
        <begin position="110"/>
        <end position="130"/>
    </location>
</feature>
<dbReference type="EMBL" id="JBHRYE010000012">
    <property type="protein sequence ID" value="MFC3671480.1"/>
    <property type="molecule type" value="Genomic_DNA"/>
</dbReference>